<dbReference type="Pfam" id="PF04820">
    <property type="entry name" value="Trp_halogenase"/>
    <property type="match status" value="1"/>
</dbReference>
<dbReference type="RefSeq" id="WP_302720632.1">
    <property type="nucleotide sequence ID" value="NZ_JAULRU010000154.1"/>
</dbReference>
<dbReference type="Gene3D" id="3.50.50.60">
    <property type="entry name" value="FAD/NAD(P)-binding domain"/>
    <property type="match status" value="1"/>
</dbReference>
<evidence type="ECO:0000313" key="2">
    <source>
        <dbReference type="Proteomes" id="UP001273505"/>
    </source>
</evidence>
<name>A0ABU4S3N1_9GAMM</name>
<reference evidence="1 2" key="1">
    <citation type="submission" date="2023-11" db="EMBL/GenBank/DDBJ databases">
        <title>Gilvimarinus fulvus sp. nov., isolated from the surface of Kelp.</title>
        <authorList>
            <person name="Sun Y.Y."/>
            <person name="Gong Y."/>
            <person name="Du Z.J."/>
        </authorList>
    </citation>
    <scope>NUCLEOTIDE SEQUENCE [LARGE SCALE GENOMIC DNA]</scope>
    <source>
        <strain evidence="1 2">SDUM040013</strain>
    </source>
</reference>
<dbReference type="PANTHER" id="PTHR43747:SF4">
    <property type="entry name" value="FLAVIN-DEPENDENT TRYPTOPHAN HALOGENASE"/>
    <property type="match status" value="1"/>
</dbReference>
<gene>
    <name evidence="1" type="ORF">SCD92_16715</name>
</gene>
<organism evidence="1 2">
    <name type="scientific">Gilvimarinus gilvus</name>
    <dbReference type="NCBI Taxonomy" id="3058038"/>
    <lineage>
        <taxon>Bacteria</taxon>
        <taxon>Pseudomonadati</taxon>
        <taxon>Pseudomonadota</taxon>
        <taxon>Gammaproteobacteria</taxon>
        <taxon>Cellvibrionales</taxon>
        <taxon>Cellvibrionaceae</taxon>
        <taxon>Gilvimarinus</taxon>
    </lineage>
</organism>
<keyword evidence="2" id="KW-1185">Reference proteome</keyword>
<sequence length="497" mass="55613">MSEKIKIVIVGGGTAGWMTAAALSSIATDKVCEVTLVESDQIATVGVGEATIPAIKEFNDRLGIIESEMMQKTAATFKLGIEFVDWSRLGSSYIHPFGTYGETYKGVDFHQLWQRDQAAGGQLPLERYSYAIQAARANRFEFPATADSVSSTYSYAYHFDAGLYANFLKEFAVARKATRVEGKVIKINRAENGNVSSIELENGKELAGDYFIDCSGFRSLLLGEELGVEFESWKKWLACDRALAVQSEGIDDIPPYTRATAKSAGWQWRIPLQHRVGNGLVYAGDFISDAKATDEIMQSVESPLSDLKQIKFEAGRRRASWVKNCIGIGLSSGFLEPLESTSIYLIQVAIVNFLKLLHGKVADKSVVREFNRLVDLEYDRVRDFLILHYKLTERSDSEFWQYCRNMEVPDSLQEKIELYTKRGYIDQYRYGLFSPSSWLAVLSGQGGVPKCAEPMAEKINLSEAQAKMRELQSSIEGKVAQMSSHHHFLHGYCPYNS</sequence>
<dbReference type="InterPro" id="IPR033856">
    <property type="entry name" value="Trp_halogen"/>
</dbReference>
<dbReference type="EMBL" id="JAXAFO010000037">
    <property type="protein sequence ID" value="MDX6851021.1"/>
    <property type="molecule type" value="Genomic_DNA"/>
</dbReference>
<dbReference type="PIRSF" id="PIRSF011396">
    <property type="entry name" value="Trp_halogenase"/>
    <property type="match status" value="1"/>
</dbReference>
<dbReference type="InterPro" id="IPR050816">
    <property type="entry name" value="Flavin-dep_Halogenase_NPB"/>
</dbReference>
<accession>A0ABU4S3N1</accession>
<protein>
    <submittedName>
        <fullName evidence="1">Tryptophan halogenase family protein</fullName>
    </submittedName>
</protein>
<proteinExistence type="predicted"/>
<evidence type="ECO:0000313" key="1">
    <source>
        <dbReference type="EMBL" id="MDX6851021.1"/>
    </source>
</evidence>
<dbReference type="SUPFAM" id="SSF51905">
    <property type="entry name" value="FAD/NAD(P)-binding domain"/>
    <property type="match status" value="1"/>
</dbReference>
<dbReference type="InterPro" id="IPR006905">
    <property type="entry name" value="Flavin_halogenase"/>
</dbReference>
<dbReference type="PANTHER" id="PTHR43747">
    <property type="entry name" value="FAD-BINDING PROTEIN"/>
    <property type="match status" value="1"/>
</dbReference>
<comment type="caution">
    <text evidence="1">The sequence shown here is derived from an EMBL/GenBank/DDBJ whole genome shotgun (WGS) entry which is preliminary data.</text>
</comment>
<dbReference type="InterPro" id="IPR036188">
    <property type="entry name" value="FAD/NAD-bd_sf"/>
</dbReference>
<dbReference type="Proteomes" id="UP001273505">
    <property type="component" value="Unassembled WGS sequence"/>
</dbReference>